<dbReference type="EMBL" id="WNWS01000118">
    <property type="protein sequence ID" value="KAE9979442.1"/>
    <property type="molecule type" value="Genomic_DNA"/>
</dbReference>
<dbReference type="Proteomes" id="UP000447873">
    <property type="component" value="Unassembled WGS sequence"/>
</dbReference>
<dbReference type="Pfam" id="PF20150">
    <property type="entry name" value="2EXR"/>
    <property type="match status" value="1"/>
</dbReference>
<proteinExistence type="predicted"/>
<comment type="caution">
    <text evidence="3">The sequence shown here is derived from an EMBL/GenBank/DDBJ whole genome shotgun (WGS) entry which is preliminary data.</text>
</comment>
<evidence type="ECO:0000313" key="3">
    <source>
        <dbReference type="EMBL" id="KAE9979442.1"/>
    </source>
</evidence>
<feature type="domain" description="2EXR" evidence="2">
    <location>
        <begin position="120"/>
        <end position="201"/>
    </location>
</feature>
<accession>A0A8H3UY34</accession>
<gene>
    <name evidence="3" type="ORF">EG328_000854</name>
</gene>
<name>A0A8H3UY34_VENIN</name>
<dbReference type="InterPro" id="IPR038883">
    <property type="entry name" value="AN11006-like"/>
</dbReference>
<protein>
    <recommendedName>
        <fullName evidence="2">2EXR domain-containing protein</fullName>
    </recommendedName>
</protein>
<feature type="compositionally biased region" description="Acidic residues" evidence="1">
    <location>
        <begin position="63"/>
        <end position="72"/>
    </location>
</feature>
<dbReference type="InterPro" id="IPR045518">
    <property type="entry name" value="2EXR"/>
</dbReference>
<feature type="compositionally biased region" description="Low complexity" evidence="1">
    <location>
        <begin position="48"/>
        <end position="62"/>
    </location>
</feature>
<dbReference type="AlphaFoldDB" id="A0A8H3UY34"/>
<feature type="region of interest" description="Disordered" evidence="1">
    <location>
        <begin position="1"/>
        <end position="78"/>
    </location>
</feature>
<dbReference type="PANTHER" id="PTHR42085:SF1">
    <property type="entry name" value="F-BOX DOMAIN-CONTAINING PROTEIN"/>
    <property type="match status" value="1"/>
</dbReference>
<evidence type="ECO:0000313" key="4">
    <source>
        <dbReference type="Proteomes" id="UP000447873"/>
    </source>
</evidence>
<sequence length="415" mass="47316">MTRPTYVHEPRKHRPTARDYHSPTKQSGLDRWSRDRSDGSPGEMEVVGSDGSELSESSSDAESGCDGDDEEMGGVSESSGECAWQVHEEIDVPEYEKFPKLFRERKFCFLSHEERTANRFLIFEKFPPEIRNYIYKYIIPHDGVIELWADRHNGEGNLFWYTQFPNKAARFLKYAKEIIPCLKLLRVNKQIGAETAGLFYSNNEFRFSGLNGWSVLTSFMVTIGISNTSFLKKIAVHVPFRGGYPRIDRVNRSIDTKTRFFDALKANFGLRSPINVLAEIQTYLPYFSGTADDCFKCALRALKTHANLKSLKLILPVDFRAARKHVVRSPHIKPDTILHKRRMGRYLHDLQRLREGIVGLEVSVVVRTDGGEVEKAGGFADGTLPDRKIMEELREWGRGVAVVYVDSLGWDLGVD</sequence>
<organism evidence="3 4">
    <name type="scientific">Venturia inaequalis</name>
    <name type="common">Apple scab fungus</name>
    <dbReference type="NCBI Taxonomy" id="5025"/>
    <lineage>
        <taxon>Eukaryota</taxon>
        <taxon>Fungi</taxon>
        <taxon>Dikarya</taxon>
        <taxon>Ascomycota</taxon>
        <taxon>Pezizomycotina</taxon>
        <taxon>Dothideomycetes</taxon>
        <taxon>Pleosporomycetidae</taxon>
        <taxon>Venturiales</taxon>
        <taxon>Venturiaceae</taxon>
        <taxon>Venturia</taxon>
    </lineage>
</organism>
<dbReference type="PANTHER" id="PTHR42085">
    <property type="entry name" value="F-BOX DOMAIN-CONTAINING PROTEIN"/>
    <property type="match status" value="1"/>
</dbReference>
<reference evidence="3 4" key="1">
    <citation type="submission" date="2018-12" db="EMBL/GenBank/DDBJ databases">
        <title>Venturia inaequalis Genome Resource.</title>
        <authorList>
            <person name="Lichtner F.J."/>
        </authorList>
    </citation>
    <scope>NUCLEOTIDE SEQUENCE [LARGE SCALE GENOMIC DNA]</scope>
    <source>
        <strain evidence="3 4">120213</strain>
    </source>
</reference>
<evidence type="ECO:0000256" key="1">
    <source>
        <dbReference type="SAM" id="MobiDB-lite"/>
    </source>
</evidence>
<evidence type="ECO:0000259" key="2">
    <source>
        <dbReference type="Pfam" id="PF20150"/>
    </source>
</evidence>